<dbReference type="SUPFAM" id="SSF52540">
    <property type="entry name" value="P-loop containing nucleoside triphosphate hydrolases"/>
    <property type="match status" value="1"/>
</dbReference>
<keyword evidence="3 5" id="KW-0067">ATP-binding</keyword>
<dbReference type="PANTHER" id="PTHR42781:SF4">
    <property type="entry name" value="SPERMIDINE_PUTRESCINE IMPORT ATP-BINDING PROTEIN POTA"/>
    <property type="match status" value="1"/>
</dbReference>
<evidence type="ECO:0000256" key="1">
    <source>
        <dbReference type="ARBA" id="ARBA00022448"/>
    </source>
</evidence>
<evidence type="ECO:0000256" key="3">
    <source>
        <dbReference type="ARBA" id="ARBA00022840"/>
    </source>
</evidence>
<dbReference type="SUPFAM" id="SSF50331">
    <property type="entry name" value="MOP-like"/>
    <property type="match status" value="1"/>
</dbReference>
<organism evidence="5 6">
    <name type="scientific">Rhodanobacter aciditrophus</name>
    <dbReference type="NCBI Taxonomy" id="1623218"/>
    <lineage>
        <taxon>Bacteria</taxon>
        <taxon>Pseudomonadati</taxon>
        <taxon>Pseudomonadota</taxon>
        <taxon>Gammaproteobacteria</taxon>
        <taxon>Lysobacterales</taxon>
        <taxon>Rhodanobacteraceae</taxon>
        <taxon>Rhodanobacter</taxon>
    </lineage>
</organism>
<accession>A0ABW4AXV7</accession>
<dbReference type="Gene3D" id="3.40.50.300">
    <property type="entry name" value="P-loop containing nucleotide triphosphate hydrolases"/>
    <property type="match status" value="1"/>
</dbReference>
<evidence type="ECO:0000313" key="6">
    <source>
        <dbReference type="Proteomes" id="UP001597059"/>
    </source>
</evidence>
<feature type="domain" description="ABC transporter" evidence="4">
    <location>
        <begin position="11"/>
        <end position="241"/>
    </location>
</feature>
<protein>
    <submittedName>
        <fullName evidence="5">ABC transporter ATP-binding protein</fullName>
    </submittedName>
</protein>
<dbReference type="GO" id="GO:0005524">
    <property type="term" value="F:ATP binding"/>
    <property type="evidence" value="ECO:0007669"/>
    <property type="project" value="UniProtKB-KW"/>
</dbReference>
<dbReference type="InterPro" id="IPR017871">
    <property type="entry name" value="ABC_transporter-like_CS"/>
</dbReference>
<dbReference type="InterPro" id="IPR003439">
    <property type="entry name" value="ABC_transporter-like_ATP-bd"/>
</dbReference>
<dbReference type="SMART" id="SM00382">
    <property type="entry name" value="AAA"/>
    <property type="match status" value="1"/>
</dbReference>
<dbReference type="PROSITE" id="PS00211">
    <property type="entry name" value="ABC_TRANSPORTER_1"/>
    <property type="match status" value="1"/>
</dbReference>
<dbReference type="RefSeq" id="WP_377364743.1">
    <property type="nucleotide sequence ID" value="NZ_JBHTMN010000003.1"/>
</dbReference>
<dbReference type="InterPro" id="IPR008995">
    <property type="entry name" value="Mo/tungstate-bd_C_term_dom"/>
</dbReference>
<dbReference type="Pfam" id="PF00005">
    <property type="entry name" value="ABC_tran"/>
    <property type="match status" value="1"/>
</dbReference>
<keyword evidence="2" id="KW-0547">Nucleotide-binding</keyword>
<reference evidence="6" key="1">
    <citation type="journal article" date="2019" name="Int. J. Syst. Evol. Microbiol.">
        <title>The Global Catalogue of Microorganisms (GCM) 10K type strain sequencing project: providing services to taxonomists for standard genome sequencing and annotation.</title>
        <authorList>
            <consortium name="The Broad Institute Genomics Platform"/>
            <consortium name="The Broad Institute Genome Sequencing Center for Infectious Disease"/>
            <person name="Wu L."/>
            <person name="Ma J."/>
        </authorList>
    </citation>
    <scope>NUCLEOTIDE SEQUENCE [LARGE SCALE GENOMIC DNA]</scope>
    <source>
        <strain evidence="6">JCM 30774</strain>
    </source>
</reference>
<proteinExistence type="predicted"/>
<dbReference type="InterPro" id="IPR050093">
    <property type="entry name" value="ABC_SmlMolc_Importer"/>
</dbReference>
<comment type="caution">
    <text evidence="5">The sequence shown here is derived from an EMBL/GenBank/DDBJ whole genome shotgun (WGS) entry which is preliminary data.</text>
</comment>
<evidence type="ECO:0000259" key="4">
    <source>
        <dbReference type="PROSITE" id="PS50893"/>
    </source>
</evidence>
<name>A0ABW4AXV7_9GAMM</name>
<dbReference type="InterPro" id="IPR027417">
    <property type="entry name" value="P-loop_NTPase"/>
</dbReference>
<evidence type="ECO:0000256" key="2">
    <source>
        <dbReference type="ARBA" id="ARBA00022741"/>
    </source>
</evidence>
<sequence>MSISKSTSPLVTLKLLNKEYGQFTAVNHINLEIEKGEFLTFLGSSGSGKSTTLSMIAGFETPTSGEILLHDDSLIHVPSHKRGIGMVFQHYSLFPHMNVRDNIGFPLDIRKVPKAERDKKVDEILKLVQLADFADRRPAMLSGGQKQRVAIARALVYEPEILLMDEPLGALDKKLREDLQDELRQIHRRLGITIIYVTHDQDEAMRLSERIAIFKDGEIVGLGSGTDLYNTPPNAFVASFLGNSNFLKVRTQTHCEAQFEQQTVKLGHLTAQLPIQAEVLLMVRPENIHVLPKELAANQPLPEDMNEITATVEETVFLGESYTCSLITASGQRLMGKAVAREHTNVSVGTQVKVRWATQHSCVYDQWSEQDIMKAS</sequence>
<keyword evidence="6" id="KW-1185">Reference proteome</keyword>
<dbReference type="InterPro" id="IPR013611">
    <property type="entry name" value="Transp-assoc_OB_typ2"/>
</dbReference>
<dbReference type="Gene3D" id="2.40.50.100">
    <property type="match status" value="1"/>
</dbReference>
<dbReference type="Pfam" id="PF08402">
    <property type="entry name" value="TOBE_2"/>
    <property type="match status" value="1"/>
</dbReference>
<keyword evidence="1" id="KW-0813">Transport</keyword>
<dbReference type="EMBL" id="JBHTMN010000003">
    <property type="protein sequence ID" value="MFD1382095.1"/>
    <property type="molecule type" value="Genomic_DNA"/>
</dbReference>
<dbReference type="PROSITE" id="PS50893">
    <property type="entry name" value="ABC_TRANSPORTER_2"/>
    <property type="match status" value="1"/>
</dbReference>
<dbReference type="InterPro" id="IPR003593">
    <property type="entry name" value="AAA+_ATPase"/>
</dbReference>
<dbReference type="PANTHER" id="PTHR42781">
    <property type="entry name" value="SPERMIDINE/PUTRESCINE IMPORT ATP-BINDING PROTEIN POTA"/>
    <property type="match status" value="1"/>
</dbReference>
<dbReference type="Proteomes" id="UP001597059">
    <property type="component" value="Unassembled WGS sequence"/>
</dbReference>
<evidence type="ECO:0000313" key="5">
    <source>
        <dbReference type="EMBL" id="MFD1382095.1"/>
    </source>
</evidence>
<gene>
    <name evidence="5" type="ORF">ACFQ45_01865</name>
</gene>